<keyword evidence="11" id="KW-0812">Transmembrane</keyword>
<evidence type="ECO:0000256" key="10">
    <source>
        <dbReference type="RuleBase" id="RU000461"/>
    </source>
</evidence>
<accession>A0ABD3K3K9</accession>
<keyword evidence="8 11" id="KW-0472">Membrane</keyword>
<feature type="transmembrane region" description="Helical" evidence="11">
    <location>
        <begin position="6"/>
        <end position="24"/>
    </location>
</feature>
<comment type="similarity">
    <text evidence="2 10">Belongs to the cytochrome P450 family.</text>
</comment>
<keyword evidence="11" id="KW-1133">Transmembrane helix</keyword>
<dbReference type="InterPro" id="IPR050651">
    <property type="entry name" value="Plant_Cytochrome_P450_Monoox"/>
</dbReference>
<dbReference type="SUPFAM" id="SSF48264">
    <property type="entry name" value="Cytochrome P450"/>
    <property type="match status" value="1"/>
</dbReference>
<evidence type="ECO:0000256" key="8">
    <source>
        <dbReference type="ARBA" id="ARBA00023136"/>
    </source>
</evidence>
<dbReference type="PROSITE" id="PS00086">
    <property type="entry name" value="CYTOCHROME_P450"/>
    <property type="match status" value="1"/>
</dbReference>
<comment type="caution">
    <text evidence="12">The sequence shown here is derived from an EMBL/GenBank/DDBJ whole genome shotgun (WGS) entry which is preliminary data.</text>
</comment>
<dbReference type="CDD" id="cd20653">
    <property type="entry name" value="CYP81"/>
    <property type="match status" value="1"/>
</dbReference>
<name>A0ABD3K3K9_EUCGL</name>
<keyword evidence="3 9" id="KW-0349">Heme</keyword>
<dbReference type="GO" id="GO:0016020">
    <property type="term" value="C:membrane"/>
    <property type="evidence" value="ECO:0007669"/>
    <property type="project" value="UniProtKB-SubCell"/>
</dbReference>
<dbReference type="Pfam" id="PF00067">
    <property type="entry name" value="p450"/>
    <property type="match status" value="1"/>
</dbReference>
<dbReference type="Proteomes" id="UP001634007">
    <property type="component" value="Unassembled WGS sequence"/>
</dbReference>
<feature type="binding site" description="axial binding residue" evidence="9">
    <location>
        <position position="444"/>
    </location>
    <ligand>
        <name>heme</name>
        <dbReference type="ChEBI" id="CHEBI:30413"/>
    </ligand>
    <ligandPart>
        <name>Fe</name>
        <dbReference type="ChEBI" id="CHEBI:18248"/>
    </ligandPart>
</feature>
<organism evidence="12 13">
    <name type="scientific">Eucalyptus globulus</name>
    <name type="common">Tasmanian blue gum</name>
    <dbReference type="NCBI Taxonomy" id="34317"/>
    <lineage>
        <taxon>Eukaryota</taxon>
        <taxon>Viridiplantae</taxon>
        <taxon>Streptophyta</taxon>
        <taxon>Embryophyta</taxon>
        <taxon>Tracheophyta</taxon>
        <taxon>Spermatophyta</taxon>
        <taxon>Magnoliopsida</taxon>
        <taxon>eudicotyledons</taxon>
        <taxon>Gunneridae</taxon>
        <taxon>Pentapetalae</taxon>
        <taxon>rosids</taxon>
        <taxon>malvids</taxon>
        <taxon>Myrtales</taxon>
        <taxon>Myrtaceae</taxon>
        <taxon>Myrtoideae</taxon>
        <taxon>Eucalypteae</taxon>
        <taxon>Eucalyptus</taxon>
    </lineage>
</organism>
<evidence type="ECO:0000256" key="11">
    <source>
        <dbReference type="SAM" id="Phobius"/>
    </source>
</evidence>
<evidence type="ECO:0000256" key="9">
    <source>
        <dbReference type="PIRSR" id="PIRSR602401-1"/>
    </source>
</evidence>
<evidence type="ECO:0000256" key="3">
    <source>
        <dbReference type="ARBA" id="ARBA00022617"/>
    </source>
</evidence>
<sequence>MEIRALFFYFLIFIIPYFLTKQLLRRYKNLPPSPSYCLPVIGHLHLFKKPIHQAFADLADRYGPVLFMRFGSRPVVLVSSPSDAEECFTRNDLVFANRPRLLAGKHLGYNYTTLMWASYGDHWRNLRRIASAELLSSHRLHMFYSIRVEEVRSLVGRLVRASESKEFGTGDMKMMFFELTLNVMMRMITGKRYYGEKSEEFEEAVRFKEIIRETFQLSGATDMADFVPVLKWLGVSRTEKKLVILQEKRDRFMQNLIEEHRTTRRLSMSEATSKTMIDVLLSRQEAETEYYTDGVIRGMIQVMLTAGTDTSASTMEWALSLLLNNPEALAKVQAEIDARTGQNRLIEESDLAKLPYLQAVVTETLRMYPPAPLIPPHESSEECTVGGFRVPRGTMLLVNIWAIQNDPKLWAEPRKFMPERFQGLGMEGNLGLVMSPFGAGRRGCPGEALAVRMVGLALGTLIQCFDWKRVGEEMVDMSGGTGLIMPKAQPLIAKYRPRKTVSRLISQCCD</sequence>
<keyword evidence="7 10" id="KW-0503">Monooxygenase</keyword>
<dbReference type="InterPro" id="IPR036396">
    <property type="entry name" value="Cyt_P450_sf"/>
</dbReference>
<keyword evidence="5 10" id="KW-0560">Oxidoreductase</keyword>
<dbReference type="AlphaFoldDB" id="A0ABD3K3K9"/>
<dbReference type="EMBL" id="JBJKBG010000006">
    <property type="protein sequence ID" value="KAL3732938.1"/>
    <property type="molecule type" value="Genomic_DNA"/>
</dbReference>
<dbReference type="InterPro" id="IPR017972">
    <property type="entry name" value="Cyt_P450_CS"/>
</dbReference>
<evidence type="ECO:0000313" key="12">
    <source>
        <dbReference type="EMBL" id="KAL3732938.1"/>
    </source>
</evidence>
<proteinExistence type="inferred from homology"/>
<dbReference type="PANTHER" id="PTHR47947:SF3">
    <property type="entry name" value="CYTOCHROME P450 81D1-LIKE"/>
    <property type="match status" value="1"/>
</dbReference>
<evidence type="ECO:0000256" key="2">
    <source>
        <dbReference type="ARBA" id="ARBA00010617"/>
    </source>
</evidence>
<dbReference type="GO" id="GO:0004497">
    <property type="term" value="F:monooxygenase activity"/>
    <property type="evidence" value="ECO:0007669"/>
    <property type="project" value="UniProtKB-KW"/>
</dbReference>
<evidence type="ECO:0000256" key="1">
    <source>
        <dbReference type="ARBA" id="ARBA00004370"/>
    </source>
</evidence>
<dbReference type="InterPro" id="IPR001128">
    <property type="entry name" value="Cyt_P450"/>
</dbReference>
<dbReference type="PANTHER" id="PTHR47947">
    <property type="entry name" value="CYTOCHROME P450 82C3-RELATED"/>
    <property type="match status" value="1"/>
</dbReference>
<dbReference type="GO" id="GO:0046872">
    <property type="term" value="F:metal ion binding"/>
    <property type="evidence" value="ECO:0007669"/>
    <property type="project" value="UniProtKB-KW"/>
</dbReference>
<evidence type="ECO:0000256" key="4">
    <source>
        <dbReference type="ARBA" id="ARBA00022723"/>
    </source>
</evidence>
<dbReference type="InterPro" id="IPR002401">
    <property type="entry name" value="Cyt_P450_E_grp-I"/>
</dbReference>
<dbReference type="FunFam" id="1.10.630.10:FF:000023">
    <property type="entry name" value="Cytochrome P450 family protein"/>
    <property type="match status" value="1"/>
</dbReference>
<keyword evidence="13" id="KW-1185">Reference proteome</keyword>
<evidence type="ECO:0000256" key="5">
    <source>
        <dbReference type="ARBA" id="ARBA00023002"/>
    </source>
</evidence>
<dbReference type="Gene3D" id="1.10.630.10">
    <property type="entry name" value="Cytochrome P450"/>
    <property type="match status" value="1"/>
</dbReference>
<evidence type="ECO:0008006" key="14">
    <source>
        <dbReference type="Google" id="ProtNLM"/>
    </source>
</evidence>
<evidence type="ECO:0000256" key="7">
    <source>
        <dbReference type="ARBA" id="ARBA00023033"/>
    </source>
</evidence>
<keyword evidence="6 9" id="KW-0408">Iron</keyword>
<gene>
    <name evidence="12" type="ORF">ACJRO7_022456</name>
</gene>
<keyword evidence="4 9" id="KW-0479">Metal-binding</keyword>
<evidence type="ECO:0000313" key="13">
    <source>
        <dbReference type="Proteomes" id="UP001634007"/>
    </source>
</evidence>
<evidence type="ECO:0000256" key="6">
    <source>
        <dbReference type="ARBA" id="ARBA00023004"/>
    </source>
</evidence>
<reference evidence="12 13" key="1">
    <citation type="submission" date="2024-11" db="EMBL/GenBank/DDBJ databases">
        <title>Chromosome-level genome assembly of Eucalyptus globulus Labill. provides insights into its genome evolution.</title>
        <authorList>
            <person name="Li X."/>
        </authorList>
    </citation>
    <scope>NUCLEOTIDE SEQUENCE [LARGE SCALE GENOMIC DNA]</scope>
    <source>
        <strain evidence="12">CL2024</strain>
        <tissue evidence="12">Fresh tender leaves</tissue>
    </source>
</reference>
<dbReference type="PRINTS" id="PR00385">
    <property type="entry name" value="P450"/>
</dbReference>
<protein>
    <recommendedName>
        <fullName evidence="14">Cytochrome P450</fullName>
    </recommendedName>
</protein>
<comment type="cofactor">
    <cofactor evidence="9">
        <name>heme</name>
        <dbReference type="ChEBI" id="CHEBI:30413"/>
    </cofactor>
</comment>
<comment type="subcellular location">
    <subcellularLocation>
        <location evidence="1">Membrane</location>
    </subcellularLocation>
</comment>
<dbReference type="PRINTS" id="PR00463">
    <property type="entry name" value="EP450I"/>
</dbReference>